<feature type="transmembrane region" description="Helical" evidence="1">
    <location>
        <begin position="6"/>
        <end position="22"/>
    </location>
</feature>
<reference evidence="2 3" key="1">
    <citation type="submission" date="2018-02" db="EMBL/GenBank/DDBJ databases">
        <title>Comparative analysis of genomes of three Brevibacillus laterosporus strains producers of potent antimicrobials isolated from silage.</title>
        <authorList>
            <person name="Kojic M."/>
            <person name="Miljkovic M."/>
            <person name="Studholme D."/>
            <person name="Filipic B."/>
        </authorList>
    </citation>
    <scope>NUCLEOTIDE SEQUENCE [LARGE SCALE GENOMIC DNA]</scope>
    <source>
        <strain evidence="2 3">BGSP11</strain>
    </source>
</reference>
<keyword evidence="1" id="KW-1133">Transmembrane helix</keyword>
<proteinExistence type="predicted"/>
<comment type="caution">
    <text evidence="2">The sequence shown here is derived from an EMBL/GenBank/DDBJ whole genome shotgun (WGS) entry which is preliminary data.</text>
</comment>
<dbReference type="RefSeq" id="WP_104031598.1">
    <property type="nucleotide sequence ID" value="NZ_PRKQ01000009.1"/>
</dbReference>
<dbReference type="EMBL" id="PRKQ01000009">
    <property type="protein sequence ID" value="PPB05726.1"/>
    <property type="molecule type" value="Genomic_DNA"/>
</dbReference>
<name>A0AAP8U5V0_BRELA</name>
<gene>
    <name evidence="2" type="ORF">C4A77_09300</name>
</gene>
<keyword evidence="1" id="KW-0472">Membrane</keyword>
<evidence type="ECO:0000313" key="3">
    <source>
        <dbReference type="Proteomes" id="UP000239759"/>
    </source>
</evidence>
<protein>
    <submittedName>
        <fullName evidence="2">Uncharacterized protein</fullName>
    </submittedName>
</protein>
<accession>A0AAP8U5V0</accession>
<organism evidence="2 3">
    <name type="scientific">Brevibacillus laterosporus</name>
    <name type="common">Bacillus laterosporus</name>
    <dbReference type="NCBI Taxonomy" id="1465"/>
    <lineage>
        <taxon>Bacteria</taxon>
        <taxon>Bacillati</taxon>
        <taxon>Bacillota</taxon>
        <taxon>Bacilli</taxon>
        <taxon>Bacillales</taxon>
        <taxon>Paenibacillaceae</taxon>
        <taxon>Brevibacillus</taxon>
    </lineage>
</organism>
<sequence length="99" mass="11515">MLGLIIVIIIFALFLLSLYIKCKERNKWIIIYEGQVDKAYARFSHLKENGVICKIKDYTEKSMYTNALDPLKQSTMAVFVDVKHEQKAIILLNEFNNNS</sequence>
<evidence type="ECO:0000256" key="1">
    <source>
        <dbReference type="SAM" id="Phobius"/>
    </source>
</evidence>
<dbReference type="AlphaFoldDB" id="A0AAP8U5V0"/>
<evidence type="ECO:0000313" key="2">
    <source>
        <dbReference type="EMBL" id="PPB05726.1"/>
    </source>
</evidence>
<keyword evidence="1" id="KW-0812">Transmembrane</keyword>
<dbReference type="Proteomes" id="UP000239759">
    <property type="component" value="Unassembled WGS sequence"/>
</dbReference>